<proteinExistence type="predicted"/>
<feature type="transmembrane region" description="Helical" evidence="1">
    <location>
        <begin position="205"/>
        <end position="232"/>
    </location>
</feature>
<dbReference type="GO" id="GO:0140359">
    <property type="term" value="F:ABC-type transporter activity"/>
    <property type="evidence" value="ECO:0007669"/>
    <property type="project" value="InterPro"/>
</dbReference>
<keyword evidence="1" id="KW-0812">Transmembrane</keyword>
<feature type="transmembrane region" description="Helical" evidence="1">
    <location>
        <begin position="157"/>
        <end position="185"/>
    </location>
</feature>
<keyword evidence="1" id="KW-1133">Transmembrane helix</keyword>
<evidence type="ECO:0000313" key="2">
    <source>
        <dbReference type="EMBL" id="KLI01422.1"/>
    </source>
</evidence>
<name>A0A0U1QKW8_9BACL</name>
<accession>A0A0U1QKW8</accession>
<dbReference type="PANTHER" id="PTHR37305">
    <property type="entry name" value="INTEGRAL MEMBRANE PROTEIN-RELATED"/>
    <property type="match status" value="1"/>
</dbReference>
<feature type="transmembrane region" description="Helical" evidence="1">
    <location>
        <begin position="114"/>
        <end position="136"/>
    </location>
</feature>
<dbReference type="GO" id="GO:0005886">
    <property type="term" value="C:plasma membrane"/>
    <property type="evidence" value="ECO:0007669"/>
    <property type="project" value="UniProtKB-SubCell"/>
</dbReference>
<dbReference type="AlphaFoldDB" id="A0A0U1QKW8"/>
<evidence type="ECO:0000313" key="3">
    <source>
        <dbReference type="Proteomes" id="UP000035553"/>
    </source>
</evidence>
<protein>
    <submittedName>
        <fullName evidence="2">ABC transporter permease</fullName>
    </submittedName>
</protein>
<sequence>MSNFFGLLQNENMKIYRRTSAKVMIIILLGLILTAGLIIKLNSPEPKNDHNWKQTLVQDNKNMEKQMASVEGNKQATDYFKKTIKMNEYRIDHNLKPAQGETLWSFVQGAGSNLIIVISIFTIIVVSTSIASEFDTGTIKLLLIRPIYRTEILLSKYISTLLFTVVCLITLFIASWLVGGIFFGFGGAGEAHLVYDHGTVYQSSWTLAVWNAYLLNCVSLFMMVTFAGLIAAAFRNGGLAIGLSIFTLMASSIVVSLLAKYDWVKYVLFANTDLTQYTTGSPLRDDMTLGFSLAVLVAYYIIFILVGWLFYTRRDIKA</sequence>
<feature type="transmembrane region" description="Helical" evidence="1">
    <location>
        <begin position="289"/>
        <end position="311"/>
    </location>
</feature>
<comment type="caution">
    <text evidence="2">The sequence shown here is derived from an EMBL/GenBank/DDBJ whole genome shotgun (WGS) entry which is preliminary data.</text>
</comment>
<feature type="transmembrane region" description="Helical" evidence="1">
    <location>
        <begin position="21"/>
        <end position="39"/>
    </location>
</feature>
<reference evidence="2 3" key="1">
    <citation type="journal article" date="2011" name="J. Bacteriol.">
        <title>Draft genome sequence of Sporolactobacillus inulinus strain CASD, an efficient D-lactic acid-producing bacterium with high-concentration lactate tolerance capability.</title>
        <authorList>
            <person name="Yu B."/>
            <person name="Su F."/>
            <person name="Wang L."/>
            <person name="Xu K."/>
            <person name="Zhao B."/>
            <person name="Xu P."/>
        </authorList>
    </citation>
    <scope>NUCLEOTIDE SEQUENCE [LARGE SCALE GENOMIC DNA]</scope>
    <source>
        <strain evidence="2 3">CASD</strain>
    </source>
</reference>
<keyword evidence="3" id="KW-1185">Reference proteome</keyword>
<feature type="transmembrane region" description="Helical" evidence="1">
    <location>
        <begin position="239"/>
        <end position="259"/>
    </location>
</feature>
<dbReference type="PANTHER" id="PTHR37305:SF1">
    <property type="entry name" value="MEMBRANE PROTEIN"/>
    <property type="match status" value="1"/>
</dbReference>
<organism evidence="2 3">
    <name type="scientific">Sporolactobacillus inulinus CASD</name>
    <dbReference type="NCBI Taxonomy" id="1069536"/>
    <lineage>
        <taxon>Bacteria</taxon>
        <taxon>Bacillati</taxon>
        <taxon>Bacillota</taxon>
        <taxon>Bacilli</taxon>
        <taxon>Bacillales</taxon>
        <taxon>Sporolactobacillaceae</taxon>
        <taxon>Sporolactobacillus</taxon>
    </lineage>
</organism>
<dbReference type="RefSeq" id="WP_010025286.1">
    <property type="nucleotide sequence ID" value="NZ_AFVQ02000205.1"/>
</dbReference>
<dbReference type="Pfam" id="PF12679">
    <property type="entry name" value="ABC2_membrane_2"/>
    <property type="match status" value="1"/>
</dbReference>
<dbReference type="Proteomes" id="UP000035553">
    <property type="component" value="Unassembled WGS sequence"/>
</dbReference>
<dbReference type="OrthoDB" id="8613028at2"/>
<gene>
    <name evidence="2" type="ORF">SINU_13530</name>
</gene>
<evidence type="ECO:0000256" key="1">
    <source>
        <dbReference type="SAM" id="Phobius"/>
    </source>
</evidence>
<keyword evidence="1" id="KW-0472">Membrane</keyword>
<dbReference type="STRING" id="1069536.SINU_13530"/>
<dbReference type="EMBL" id="AFVQ02000205">
    <property type="protein sequence ID" value="KLI01422.1"/>
    <property type="molecule type" value="Genomic_DNA"/>
</dbReference>